<name>A0ABS7L330_CLOSR</name>
<dbReference type="EMBL" id="JAIKTU010000028">
    <property type="protein sequence ID" value="MBY0757450.1"/>
    <property type="molecule type" value="Genomic_DNA"/>
</dbReference>
<evidence type="ECO:0000259" key="2">
    <source>
        <dbReference type="PROSITE" id="PS50943"/>
    </source>
</evidence>
<dbReference type="SMART" id="SM00530">
    <property type="entry name" value="HTH_XRE"/>
    <property type="match status" value="1"/>
</dbReference>
<dbReference type="PANTHER" id="PTHR46558:SF11">
    <property type="entry name" value="HTH-TYPE TRANSCRIPTIONAL REGULATOR XRE"/>
    <property type="match status" value="1"/>
</dbReference>
<evidence type="ECO:0000313" key="4">
    <source>
        <dbReference type="Proteomes" id="UP001299068"/>
    </source>
</evidence>
<keyword evidence="4" id="KW-1185">Reference proteome</keyword>
<dbReference type="RefSeq" id="WP_221862605.1">
    <property type="nucleotide sequence ID" value="NZ_JAIKTU010000028.1"/>
</dbReference>
<dbReference type="Gene3D" id="1.10.260.40">
    <property type="entry name" value="lambda repressor-like DNA-binding domains"/>
    <property type="match status" value="1"/>
</dbReference>
<dbReference type="InterPro" id="IPR010982">
    <property type="entry name" value="Lambda_DNA-bd_dom_sf"/>
</dbReference>
<gene>
    <name evidence="3" type="ORF">K5V21_18715</name>
</gene>
<dbReference type="PANTHER" id="PTHR46558">
    <property type="entry name" value="TRACRIPTIONAL REGULATORY PROTEIN-RELATED-RELATED"/>
    <property type="match status" value="1"/>
</dbReference>
<dbReference type="Proteomes" id="UP001299068">
    <property type="component" value="Unassembled WGS sequence"/>
</dbReference>
<evidence type="ECO:0000256" key="1">
    <source>
        <dbReference type="ARBA" id="ARBA00023125"/>
    </source>
</evidence>
<dbReference type="InterPro" id="IPR001387">
    <property type="entry name" value="Cro/C1-type_HTH"/>
</dbReference>
<protein>
    <submittedName>
        <fullName evidence="3">Helix-turn-helix domain-containing protein</fullName>
    </submittedName>
</protein>
<evidence type="ECO:0000313" key="3">
    <source>
        <dbReference type="EMBL" id="MBY0757450.1"/>
    </source>
</evidence>
<organism evidence="3 4">
    <name type="scientific">Clostridium sardiniense</name>
    <name type="common">Clostridium absonum</name>
    <dbReference type="NCBI Taxonomy" id="29369"/>
    <lineage>
        <taxon>Bacteria</taxon>
        <taxon>Bacillati</taxon>
        <taxon>Bacillota</taxon>
        <taxon>Clostridia</taxon>
        <taxon>Eubacteriales</taxon>
        <taxon>Clostridiaceae</taxon>
        <taxon>Clostridium</taxon>
    </lineage>
</organism>
<dbReference type="PROSITE" id="PS50943">
    <property type="entry name" value="HTH_CROC1"/>
    <property type="match status" value="1"/>
</dbReference>
<accession>A0ABS7L330</accession>
<dbReference type="SUPFAM" id="SSF47413">
    <property type="entry name" value="lambda repressor-like DNA-binding domains"/>
    <property type="match status" value="1"/>
</dbReference>
<comment type="caution">
    <text evidence="3">The sequence shown here is derived from an EMBL/GenBank/DDBJ whole genome shotgun (WGS) entry which is preliminary data.</text>
</comment>
<dbReference type="Pfam" id="PF01381">
    <property type="entry name" value="HTH_3"/>
    <property type="match status" value="1"/>
</dbReference>
<dbReference type="CDD" id="cd00093">
    <property type="entry name" value="HTH_XRE"/>
    <property type="match status" value="1"/>
</dbReference>
<feature type="domain" description="HTH cro/C1-type" evidence="2">
    <location>
        <begin position="7"/>
        <end position="61"/>
    </location>
</feature>
<proteinExistence type="predicted"/>
<keyword evidence="1" id="KW-0238">DNA-binding</keyword>
<reference evidence="3 4" key="1">
    <citation type="journal article" date="2021" name="Cell Host Microbe">
        <title>in vivo commensal control of Clostridioides difficile virulence.</title>
        <authorList>
            <person name="Girinathan B.P."/>
            <person name="Dibenedetto N."/>
            <person name="Worley J.N."/>
            <person name="Peltier J."/>
            <person name="Arrieta-Ortiz M.L."/>
            <person name="Rupa Christinal Immanuel S."/>
            <person name="Lavin R."/>
            <person name="Delaney M.L."/>
            <person name="Cummins C."/>
            <person name="Hoffmann M."/>
            <person name="Luo Y."/>
            <person name="Gonzalez-Escalona N."/>
            <person name="Allard M."/>
            <person name="Onderdonk A.B."/>
            <person name="Gerber G.K."/>
            <person name="Sonenshein A.L."/>
            <person name="Baliga N."/>
            <person name="Dupuy B."/>
            <person name="Bry L."/>
        </authorList>
    </citation>
    <scope>NUCLEOTIDE SEQUENCE [LARGE SCALE GENOMIC DNA]</scope>
    <source>
        <strain evidence="3 4">DSM 599</strain>
    </source>
</reference>
<sequence>MDIGNNLKKIRKDKKMTQAEFGKLVGLSVNTIQRYESGDREPSFKIAEKIANSLEVPVTDLLGIEKIGTSDTYVNDEGRVAHVFSKKAFDETDFGTEEISNTKLISAYIGRKANEKNLKYISDWKQIINDIDKIIEANFEREKLLLGSKID</sequence>